<dbReference type="EMBL" id="UOFG01000051">
    <property type="protein sequence ID" value="VAW58861.1"/>
    <property type="molecule type" value="Genomic_DNA"/>
</dbReference>
<sequence length="199" mass="22797">MLKSLHTLLLLFCIQCTPALSGTITHSTNPETGLKGWKFEQGDMQLELLQRLPDQTRGFFLARGFKRNIANQIANACVFQTIIRNTGSITPTRQSDKNAITVSLKHWKIKFKNKTRPLKLKEDWIENWPLSSVKPAARHAFRWASFPTEQTFHPTGDYNWGMTTFGLSPGDVFNLQIQWQISGKTHQAEIKNIQCARDR</sequence>
<accession>A0A3B0WTX6</accession>
<reference evidence="1" key="1">
    <citation type="submission" date="2018-06" db="EMBL/GenBank/DDBJ databases">
        <authorList>
            <person name="Zhirakovskaya E."/>
        </authorList>
    </citation>
    <scope>NUCLEOTIDE SEQUENCE</scope>
</reference>
<proteinExistence type="predicted"/>
<gene>
    <name evidence="1" type="ORF">MNBD_GAMMA11-624</name>
</gene>
<dbReference type="AlphaFoldDB" id="A0A3B0WTX6"/>
<evidence type="ECO:0000313" key="1">
    <source>
        <dbReference type="EMBL" id="VAW58861.1"/>
    </source>
</evidence>
<name>A0A3B0WTX6_9ZZZZ</name>
<organism evidence="1">
    <name type="scientific">hydrothermal vent metagenome</name>
    <dbReference type="NCBI Taxonomy" id="652676"/>
    <lineage>
        <taxon>unclassified sequences</taxon>
        <taxon>metagenomes</taxon>
        <taxon>ecological metagenomes</taxon>
    </lineage>
</organism>
<protein>
    <submittedName>
        <fullName evidence="1">Uncharacterized protein</fullName>
    </submittedName>
</protein>